<reference evidence="1" key="7">
    <citation type="journal article" date="2005" name="Science">
        <title>The Transcriptional Landscape of the Mammalian Genome.</title>
        <authorList>
            <consortium name="The FANTOM Consortium"/>
            <consortium name="Riken Genome Exploration Research Group and Genome Science Group (Genome Network Project Core Group)"/>
        </authorList>
    </citation>
    <scope>NUCLEOTIDE SEQUENCE</scope>
    <source>
        <strain evidence="1">C57BL/6J</strain>
        <tissue evidence="1">Heart</tissue>
    </source>
</reference>
<reference evidence="1" key="3">
    <citation type="journal article" date="2000" name="Genome Res.">
        <title>RIKEN integrated sequence analysis (RISA) system--384-format sequencing pipeline with 384 multicapillary sequencer.</title>
        <authorList>
            <person name="Shibata K."/>
            <person name="Itoh M."/>
            <person name="Aizawa K."/>
            <person name="Nagaoka S."/>
            <person name="Sasaki N."/>
            <person name="Carninci P."/>
            <person name="Konno H."/>
            <person name="Akiyama J."/>
            <person name="Nishi K."/>
            <person name="Kitsunai T."/>
            <person name="Tashiro H."/>
            <person name="Itoh M."/>
            <person name="Sumi N."/>
            <person name="Ishii Y."/>
            <person name="Nakamura S."/>
            <person name="Hazama M."/>
            <person name="Nishine T."/>
            <person name="Harada A."/>
            <person name="Yamamoto R."/>
            <person name="Matsumoto H."/>
            <person name="Sakaguchi S."/>
            <person name="Ikegami T."/>
            <person name="Kashiwagi K."/>
            <person name="Fujiwake S."/>
            <person name="Inoue K."/>
            <person name="Togawa Y."/>
            <person name="Izawa M."/>
            <person name="Ohara E."/>
            <person name="Watahiki M."/>
            <person name="Yoneda Y."/>
            <person name="Ishikawa T."/>
            <person name="Ozawa K."/>
            <person name="Tanaka T."/>
            <person name="Matsuura S."/>
            <person name="Kawai J."/>
            <person name="Okazaki Y."/>
            <person name="Muramatsu M."/>
            <person name="Inoue Y."/>
            <person name="Kira A."/>
            <person name="Hayashizaki Y."/>
        </authorList>
    </citation>
    <scope>NUCLEOTIDE SEQUENCE</scope>
    <source>
        <strain evidence="1">C57BL/6J</strain>
        <tissue evidence="1">Heart</tissue>
    </source>
</reference>
<protein>
    <submittedName>
        <fullName evidence="1">Uncharacterized protein</fullName>
    </submittedName>
</protein>
<proteinExistence type="evidence at transcript level"/>
<dbReference type="HOGENOM" id="CLU_1948139_0_0_1"/>
<dbReference type="UCSC" id="uc008hme.1">
    <property type="organism name" value="mouse"/>
</dbReference>
<dbReference type="MGI" id="MGI:2147586">
    <property type="gene designation" value="AI606181"/>
</dbReference>
<name>Q8C7B9_MOUSE</name>
<dbReference type="AlphaFoldDB" id="Q8C7B9"/>
<sequence length="129" mass="14195">MHLALLLRSPGLQSRAPLISWNQCSAVMHGPLSPVLHPWTPHLSLSHSSGMAGLACSSRTLGSLEARYVGITVIYLNSSLHISLWPPFVFSEQGRHVNGDAGESFYKMLFVSKSDSEMKCEWVTRCQGL</sequence>
<reference evidence="1" key="1">
    <citation type="journal article" date="1999" name="Methods Enzymol.">
        <title>High-efficiency full-length cDNA cloning.</title>
        <authorList>
            <person name="Carninci P."/>
            <person name="Hayashizaki Y."/>
        </authorList>
    </citation>
    <scope>NUCLEOTIDE SEQUENCE</scope>
    <source>
        <strain evidence="1">C57BL/6J</strain>
        <tissue evidence="1">Heart</tissue>
    </source>
</reference>
<accession>Q8C7B9</accession>
<reference evidence="1" key="4">
    <citation type="journal article" date="2001" name="Nature">
        <title>Functional annotation of a full-length mouse cDNA collection.</title>
        <authorList>
            <consortium name="The RIKEN Genome Exploration Research Group Phase II Team and the FANTOM Consortium"/>
        </authorList>
    </citation>
    <scope>NUCLEOTIDE SEQUENCE</scope>
    <source>
        <strain evidence="1">C57BL/6J</strain>
        <tissue evidence="1">Heart</tissue>
    </source>
</reference>
<dbReference type="EMBL" id="AK052167">
    <property type="protein sequence ID" value="BAC34866.1"/>
    <property type="molecule type" value="mRNA"/>
</dbReference>
<dbReference type="AGR" id="MGI:2147586"/>
<evidence type="ECO:0000313" key="2">
    <source>
        <dbReference type="MGI" id="MGI:2147586"/>
    </source>
</evidence>
<organism evidence="1">
    <name type="scientific">Mus musculus</name>
    <name type="common">Mouse</name>
    <dbReference type="NCBI Taxonomy" id="10090"/>
    <lineage>
        <taxon>Eukaryota</taxon>
        <taxon>Metazoa</taxon>
        <taxon>Chordata</taxon>
        <taxon>Craniata</taxon>
        <taxon>Vertebrata</taxon>
        <taxon>Euteleostomi</taxon>
        <taxon>Mammalia</taxon>
        <taxon>Eutheria</taxon>
        <taxon>Euarchontoglires</taxon>
        <taxon>Glires</taxon>
        <taxon>Rodentia</taxon>
        <taxon>Myomorpha</taxon>
        <taxon>Muroidea</taxon>
        <taxon>Muridae</taxon>
        <taxon>Murinae</taxon>
        <taxon>Mus</taxon>
        <taxon>Mus</taxon>
    </lineage>
</organism>
<gene>
    <name evidence="2" type="primary">AI606181</name>
</gene>
<evidence type="ECO:0000313" key="1">
    <source>
        <dbReference type="EMBL" id="BAC34866.1"/>
    </source>
</evidence>
<reference evidence="1" key="8">
    <citation type="journal article" date="2005" name="Science">
        <title>Antisense Transcription in the Mammalian Transcriptome.</title>
        <authorList>
            <consortium name="RIKEN Genome Exploration Research Group and Genome Science Group (Genome Network Project Core Group) and the FANTOM Consortium"/>
        </authorList>
    </citation>
    <scope>NUCLEOTIDE SEQUENCE</scope>
    <source>
        <strain evidence="1">C57BL/6J</strain>
        <tissue evidence="1">Heart</tissue>
    </source>
</reference>
<reference evidence="1" key="5">
    <citation type="submission" date="2001-07" db="EMBL/GenBank/DDBJ databases">
        <authorList>
            <person name="Adachi J."/>
            <person name="Aizawa K."/>
            <person name="Akimura T."/>
            <person name="Arakawa T."/>
            <person name="Bono H."/>
            <person name="Carninci P."/>
            <person name="Fukuda S."/>
            <person name="Furuno M."/>
            <person name="Hanagaki T."/>
            <person name="Hara A."/>
            <person name="Hashizume W."/>
            <person name="Hayashida K."/>
            <person name="Hayatsu N."/>
            <person name="Hiramoto K."/>
            <person name="Hiraoka T."/>
            <person name="Hirozane T."/>
            <person name="Hori F."/>
            <person name="Imotani K."/>
            <person name="Ishii Y."/>
            <person name="Itoh M."/>
            <person name="Kagawa I."/>
            <person name="Kasukawa T."/>
            <person name="Katoh H."/>
            <person name="Kawai J."/>
            <person name="Kojima Y."/>
            <person name="Kondo S."/>
            <person name="Konno H."/>
            <person name="Kouda M."/>
            <person name="Koya S."/>
            <person name="Kurihara C."/>
            <person name="Matsuyama T."/>
            <person name="Miyazaki A."/>
            <person name="Murata M."/>
            <person name="Nakamura M."/>
            <person name="Nishi K."/>
            <person name="Nomura K."/>
            <person name="Numazaki R."/>
            <person name="Ohno M."/>
            <person name="Ohsato N."/>
            <person name="Okazaki Y."/>
            <person name="Saito R."/>
            <person name="Saitoh H."/>
            <person name="Sakai C."/>
            <person name="Sakai K."/>
            <person name="Sakazume N."/>
            <person name="Sano H."/>
            <person name="Sasaki D."/>
            <person name="Shibata K."/>
            <person name="Shinagawa A."/>
            <person name="Shiraki T."/>
            <person name="Sogabe Y."/>
            <person name="Tagami M."/>
            <person name="Tagawa A."/>
            <person name="Takahashi F."/>
            <person name="Takaku-Akahira S."/>
            <person name="Takeda Y."/>
            <person name="Tanaka T."/>
            <person name="Tomaru A."/>
            <person name="Toya T."/>
            <person name="Yasunishi A."/>
            <person name="Muramatsu M."/>
            <person name="Hayashizaki Y."/>
        </authorList>
    </citation>
    <scope>NUCLEOTIDE SEQUENCE</scope>
    <source>
        <strain evidence="1">C57BL/6J</strain>
        <tissue evidence="1">Heart</tissue>
    </source>
</reference>
<reference evidence="1" key="6">
    <citation type="journal article" date="2002" name="Nature">
        <title>Analysis of the mouse transcriptome based on functional annotation of 60,770 full-length cDNAs.</title>
        <authorList>
            <consortium name="The FANTOM Consortium and the RIKEN Genome Exploration Research Group Phase I and II Team"/>
        </authorList>
    </citation>
    <scope>NUCLEOTIDE SEQUENCE</scope>
    <source>
        <strain evidence="1">C57BL/6J</strain>
        <tissue evidence="1">Heart</tissue>
    </source>
</reference>
<dbReference type="RNAct" id="Q8C7B9">
    <property type="molecule type" value="protein"/>
</dbReference>
<reference evidence="1" key="2">
    <citation type="journal article" date="2000" name="Genome Res.">
        <title>Normalization and subtraction of cap-trapper-selected cDNAs to prepare full-length cDNA libraries for rapid discovery of new genes.</title>
        <authorList>
            <person name="Carninci P."/>
            <person name="Shibata Y."/>
            <person name="Hayatsu N."/>
            <person name="Sugahara Y."/>
            <person name="Shibata K."/>
            <person name="Itoh M."/>
            <person name="Konno H."/>
            <person name="Okazaki Y."/>
            <person name="Muramatsu M."/>
            <person name="Hayashizaki Y."/>
        </authorList>
    </citation>
    <scope>NUCLEOTIDE SEQUENCE</scope>
    <source>
        <strain evidence="1">C57BL/6J</strain>
        <tissue evidence="1">Heart</tissue>
    </source>
</reference>